<feature type="transmembrane region" description="Helical" evidence="8">
    <location>
        <begin position="301"/>
        <end position="319"/>
    </location>
</feature>
<evidence type="ECO:0000256" key="3">
    <source>
        <dbReference type="ARBA" id="ARBA00022448"/>
    </source>
</evidence>
<evidence type="ECO:0000259" key="9">
    <source>
        <dbReference type="PROSITE" id="PS50850"/>
    </source>
</evidence>
<feature type="transmembrane region" description="Helical" evidence="8">
    <location>
        <begin position="326"/>
        <end position="347"/>
    </location>
</feature>
<sequence length="675" mass="74509">MSHLVAGRDGRAWGDAPDEEKGEGEKEKAKPWRHSILVMQPVGSPRNHAYSSSDDAPAATSEVVQKLAALDTAQAEIKNPLVGVPREELLARVDAFRRDKGLPEDILPLLRKGALVAQNPAGFEELDLLDEDDKTALRHEVTHRWHHPWALYFTIVLNSIAAAIQGWDQTGSNGANLGFPEALGIPDFSPACGPDETTGTCAKNAWIVGVVNAMPYITIFLFAGWISDPLNEIMGRRGVIFVAAIFSLLAPFGMALSQTWGQLAACRMLLGIGMGLKEVTVPVFSAENAPTAIRGGLVMSWQLWTAFGIFLGTCANLAVGQVGHHAWRLQLGSAFIPAVPLTLGIWFCPESPRWYLKKGRYTKAWNSLLRLRNTPLQAARDLFYISCLLEHEDKMVQEAGLNVSGSVFTRFIELFTIPRNRRATQASGIAMIAQQMCGINIIAFYSSTIFVQSGISAYNALWASFGFGLINFLFAWPAVWTIDTFGRRALLIFTFPNMFWTLLVAGLCFLIEKEAEHSTSRIAAVATFVYLFAAFYSPGAGPVPFEYSASVHPLSHREVGMSWAVATNNFWGAILSLTFPRMLRAMTPTGAFGFYAGLNLVALALIFCFMPETKQKSLEELDYVFSVSTRAHAKYQLGTVVPWWFKRHVLQQKDAVCPPLYKDENRTAKPYEGKA</sequence>
<dbReference type="STRING" id="1081104.A0A167TRF9"/>
<dbReference type="Gene3D" id="1.20.1250.20">
    <property type="entry name" value="MFS general substrate transporter like domains"/>
    <property type="match status" value="1"/>
</dbReference>
<reference evidence="10 11" key="1">
    <citation type="journal article" date="2016" name="Genome Biol. Evol.">
        <title>Divergent and convergent evolution of fungal pathogenicity.</title>
        <authorList>
            <person name="Shang Y."/>
            <person name="Xiao G."/>
            <person name="Zheng P."/>
            <person name="Cen K."/>
            <person name="Zhan S."/>
            <person name="Wang C."/>
        </authorList>
    </citation>
    <scope>NUCLEOTIDE SEQUENCE [LARGE SCALE GENOMIC DNA]</scope>
    <source>
        <strain evidence="10 11">ARSEF 2679</strain>
    </source>
</reference>
<keyword evidence="5 8" id="KW-1133">Transmembrane helix</keyword>
<evidence type="ECO:0000256" key="2">
    <source>
        <dbReference type="ARBA" id="ARBA00010992"/>
    </source>
</evidence>
<dbReference type="InterPro" id="IPR003663">
    <property type="entry name" value="Sugar/inositol_transpt"/>
</dbReference>
<feature type="transmembrane region" description="Helical" evidence="8">
    <location>
        <begin position="457"/>
        <end position="477"/>
    </location>
</feature>
<dbReference type="InterPro" id="IPR020846">
    <property type="entry name" value="MFS_dom"/>
</dbReference>
<dbReference type="SUPFAM" id="SSF103473">
    <property type="entry name" value="MFS general substrate transporter"/>
    <property type="match status" value="1"/>
</dbReference>
<accession>A0A167TRF9</accession>
<feature type="region of interest" description="Disordered" evidence="7">
    <location>
        <begin position="1"/>
        <end position="34"/>
    </location>
</feature>
<comment type="subcellular location">
    <subcellularLocation>
        <location evidence="1">Membrane</location>
        <topology evidence="1">Multi-pass membrane protein</topology>
    </subcellularLocation>
</comment>
<feature type="transmembrane region" description="Helical" evidence="8">
    <location>
        <begin position="238"/>
        <end position="260"/>
    </location>
</feature>
<feature type="transmembrane region" description="Helical" evidence="8">
    <location>
        <begin position="205"/>
        <end position="226"/>
    </location>
</feature>
<feature type="transmembrane region" description="Helical" evidence="8">
    <location>
        <begin position="591"/>
        <end position="610"/>
    </location>
</feature>
<dbReference type="EMBL" id="AZHB01000014">
    <property type="protein sequence ID" value="OAA60868.1"/>
    <property type="molecule type" value="Genomic_DNA"/>
</dbReference>
<dbReference type="PROSITE" id="PS50850">
    <property type="entry name" value="MFS"/>
    <property type="match status" value="1"/>
</dbReference>
<dbReference type="NCBIfam" id="TIGR00879">
    <property type="entry name" value="SP"/>
    <property type="match status" value="1"/>
</dbReference>
<dbReference type="PRINTS" id="PR00171">
    <property type="entry name" value="SUGRTRNSPORT"/>
</dbReference>
<dbReference type="GO" id="GO:0015791">
    <property type="term" value="P:polyol transmembrane transport"/>
    <property type="evidence" value="ECO:0007669"/>
    <property type="project" value="UniProtKB-ARBA"/>
</dbReference>
<proteinExistence type="inferred from homology"/>
<evidence type="ECO:0000256" key="7">
    <source>
        <dbReference type="SAM" id="MobiDB-lite"/>
    </source>
</evidence>
<dbReference type="GO" id="GO:0015798">
    <property type="term" value="P:myo-inositol transport"/>
    <property type="evidence" value="ECO:0007669"/>
    <property type="project" value="UniProtKB-ARBA"/>
</dbReference>
<feature type="domain" description="Major facilitator superfamily (MFS) profile" evidence="9">
    <location>
        <begin position="154"/>
        <end position="614"/>
    </location>
</feature>
<organism evidence="10 11">
    <name type="scientific">Cordyceps fumosorosea (strain ARSEF 2679)</name>
    <name type="common">Isaria fumosorosea</name>
    <dbReference type="NCBI Taxonomy" id="1081104"/>
    <lineage>
        <taxon>Eukaryota</taxon>
        <taxon>Fungi</taxon>
        <taxon>Dikarya</taxon>
        <taxon>Ascomycota</taxon>
        <taxon>Pezizomycotina</taxon>
        <taxon>Sordariomycetes</taxon>
        <taxon>Hypocreomycetidae</taxon>
        <taxon>Hypocreales</taxon>
        <taxon>Cordycipitaceae</taxon>
        <taxon>Cordyceps</taxon>
    </lineage>
</organism>
<dbReference type="GO" id="GO:0016020">
    <property type="term" value="C:membrane"/>
    <property type="evidence" value="ECO:0007669"/>
    <property type="project" value="UniProtKB-SubCell"/>
</dbReference>
<evidence type="ECO:0000256" key="5">
    <source>
        <dbReference type="ARBA" id="ARBA00022989"/>
    </source>
</evidence>
<gene>
    <name evidence="10" type="ORF">ISF_05907</name>
</gene>
<dbReference type="PANTHER" id="PTHR48020">
    <property type="entry name" value="PROTON MYO-INOSITOL COTRANSPORTER"/>
    <property type="match status" value="1"/>
</dbReference>
<evidence type="ECO:0000256" key="4">
    <source>
        <dbReference type="ARBA" id="ARBA00022692"/>
    </source>
</evidence>
<keyword evidence="3" id="KW-0813">Transport</keyword>
<dbReference type="InterPro" id="IPR050814">
    <property type="entry name" value="Myo-inositol_Transporter"/>
</dbReference>
<dbReference type="InterPro" id="IPR036259">
    <property type="entry name" value="MFS_trans_sf"/>
</dbReference>
<feature type="transmembrane region" description="Helical" evidence="8">
    <location>
        <begin position="560"/>
        <end position="579"/>
    </location>
</feature>
<evidence type="ECO:0000256" key="6">
    <source>
        <dbReference type="ARBA" id="ARBA00023136"/>
    </source>
</evidence>
<dbReference type="FunFam" id="1.20.1250.20:FF:000474">
    <property type="entry name" value="Sugar transporter, putative"/>
    <property type="match status" value="1"/>
</dbReference>
<comment type="caution">
    <text evidence="10">The sequence shown here is derived from an EMBL/GenBank/DDBJ whole genome shotgun (WGS) entry which is preliminary data.</text>
</comment>
<feature type="transmembrane region" description="Helical" evidence="8">
    <location>
        <begin position="426"/>
        <end position="445"/>
    </location>
</feature>
<dbReference type="GO" id="GO:0022857">
    <property type="term" value="F:transmembrane transporter activity"/>
    <property type="evidence" value="ECO:0007669"/>
    <property type="project" value="InterPro"/>
</dbReference>
<keyword evidence="11" id="KW-1185">Reference proteome</keyword>
<keyword evidence="6 8" id="KW-0472">Membrane</keyword>
<evidence type="ECO:0000313" key="11">
    <source>
        <dbReference type="Proteomes" id="UP000076744"/>
    </source>
</evidence>
<dbReference type="AlphaFoldDB" id="A0A167TRF9"/>
<feature type="transmembrane region" description="Helical" evidence="8">
    <location>
        <begin position="489"/>
        <end position="510"/>
    </location>
</feature>
<evidence type="ECO:0000256" key="1">
    <source>
        <dbReference type="ARBA" id="ARBA00004141"/>
    </source>
</evidence>
<evidence type="ECO:0000256" key="8">
    <source>
        <dbReference type="SAM" id="Phobius"/>
    </source>
</evidence>
<feature type="transmembrane region" description="Helical" evidence="8">
    <location>
        <begin position="522"/>
        <end position="540"/>
    </location>
</feature>
<dbReference type="RefSeq" id="XP_018703539.1">
    <property type="nucleotide sequence ID" value="XM_018849512.1"/>
</dbReference>
<dbReference type="Pfam" id="PF00083">
    <property type="entry name" value="Sugar_tr"/>
    <property type="match status" value="1"/>
</dbReference>
<feature type="compositionally biased region" description="Basic and acidic residues" evidence="7">
    <location>
        <begin position="1"/>
        <end position="12"/>
    </location>
</feature>
<name>A0A167TRF9_CORFA</name>
<keyword evidence="4 8" id="KW-0812">Transmembrane</keyword>
<dbReference type="InterPro" id="IPR005829">
    <property type="entry name" value="Sugar_transporter_CS"/>
</dbReference>
<dbReference type="PROSITE" id="PS00217">
    <property type="entry name" value="SUGAR_TRANSPORT_2"/>
    <property type="match status" value="1"/>
</dbReference>
<evidence type="ECO:0000313" key="10">
    <source>
        <dbReference type="EMBL" id="OAA60868.1"/>
    </source>
</evidence>
<protein>
    <submittedName>
        <fullName evidence="10">General substrate transporter</fullName>
    </submittedName>
</protein>
<dbReference type="PANTHER" id="PTHR48020:SF14">
    <property type="entry name" value="SUGAR TRANSPORTER, PUTATIVE-RELATED"/>
    <property type="match status" value="1"/>
</dbReference>
<dbReference type="InterPro" id="IPR005828">
    <property type="entry name" value="MFS_sugar_transport-like"/>
</dbReference>
<dbReference type="GeneID" id="30022199"/>
<dbReference type="Proteomes" id="UP000076744">
    <property type="component" value="Unassembled WGS sequence"/>
</dbReference>
<dbReference type="OrthoDB" id="5290825at2759"/>
<comment type="similarity">
    <text evidence="2">Belongs to the major facilitator superfamily. Sugar transporter (TC 2.A.1.1) family.</text>
</comment>